<evidence type="ECO:0000256" key="1">
    <source>
        <dbReference type="SAM" id="MobiDB-lite"/>
    </source>
</evidence>
<feature type="region of interest" description="Disordered" evidence="1">
    <location>
        <begin position="45"/>
        <end position="74"/>
    </location>
</feature>
<protein>
    <submittedName>
        <fullName evidence="2">Uncharacterized protein</fullName>
    </submittedName>
</protein>
<reference evidence="2 3" key="1">
    <citation type="submission" date="2023-03" db="EMBL/GenBank/DDBJ databases">
        <title>Bacillus Genome Sequencing.</title>
        <authorList>
            <person name="Dunlap C."/>
        </authorList>
    </citation>
    <scope>NUCLEOTIDE SEQUENCE [LARGE SCALE GENOMIC DNA]</scope>
    <source>
        <strain evidence="2 3">B-23453</strain>
    </source>
</reference>
<feature type="compositionally biased region" description="Polar residues" evidence="1">
    <location>
        <begin position="63"/>
        <end position="74"/>
    </location>
</feature>
<name>A0ABU6MEI6_9BACI</name>
<gene>
    <name evidence="2" type="ORF">P4T90_01070</name>
</gene>
<dbReference type="Proteomes" id="UP001341444">
    <property type="component" value="Unassembled WGS sequence"/>
</dbReference>
<evidence type="ECO:0000313" key="3">
    <source>
        <dbReference type="Proteomes" id="UP001341444"/>
    </source>
</evidence>
<dbReference type="EMBL" id="JARMAB010000002">
    <property type="protein sequence ID" value="MED1201677.1"/>
    <property type="molecule type" value="Genomic_DNA"/>
</dbReference>
<organism evidence="2 3">
    <name type="scientific">Heyndrickxia acidicola</name>
    <dbReference type="NCBI Taxonomy" id="209389"/>
    <lineage>
        <taxon>Bacteria</taxon>
        <taxon>Bacillati</taxon>
        <taxon>Bacillota</taxon>
        <taxon>Bacilli</taxon>
        <taxon>Bacillales</taxon>
        <taxon>Bacillaceae</taxon>
        <taxon>Heyndrickxia</taxon>
    </lineage>
</organism>
<accession>A0ABU6MEI6</accession>
<keyword evidence="3" id="KW-1185">Reference proteome</keyword>
<evidence type="ECO:0000313" key="2">
    <source>
        <dbReference type="EMBL" id="MED1201677.1"/>
    </source>
</evidence>
<proteinExistence type="predicted"/>
<comment type="caution">
    <text evidence="2">The sequence shown here is derived from an EMBL/GenBank/DDBJ whole genome shotgun (WGS) entry which is preliminary data.</text>
</comment>
<sequence>MKINLQDDQSAAYVHVQSHFEFISKVHWSGYARLLLDQLAFGRPNRSLRRGSRPPAESELLQLKSTQQEDQIEE</sequence>
<dbReference type="RefSeq" id="WP_066263518.1">
    <property type="nucleotide sequence ID" value="NZ_JARMAB010000002.1"/>
</dbReference>